<dbReference type="AlphaFoldDB" id="A0A3A4JWR4"/>
<dbReference type="OrthoDB" id="4427395at2"/>
<keyword evidence="3" id="KW-0472">Membrane</keyword>
<keyword evidence="4" id="KW-0564">Palmitate</keyword>
<proteinExistence type="predicted"/>
<evidence type="ECO:0000256" key="3">
    <source>
        <dbReference type="ARBA" id="ARBA00023136"/>
    </source>
</evidence>
<dbReference type="InterPro" id="IPR025971">
    <property type="entry name" value="LppP/LprE"/>
</dbReference>
<dbReference type="RefSeq" id="WP_120041872.1">
    <property type="nucleotide sequence ID" value="NZ_QZFU01000019.1"/>
</dbReference>
<reference evidence="7 8" key="1">
    <citation type="submission" date="2018-09" db="EMBL/GenBank/DDBJ databases">
        <title>YIM PH21274 draft genome.</title>
        <authorList>
            <person name="Miao C."/>
        </authorList>
    </citation>
    <scope>NUCLEOTIDE SEQUENCE [LARGE SCALE GENOMIC DNA]</scope>
    <source>
        <strain evidence="7 8">YIM PH 21724</strain>
    </source>
</reference>
<evidence type="ECO:0000256" key="4">
    <source>
        <dbReference type="ARBA" id="ARBA00023139"/>
    </source>
</evidence>
<sequence>MNKIIGATVTAIGLALATTGCQNSEPAIPRSAPVSSAHITPAPGIAQAPASDSLDRPIASQAPSADAPATAGHGFCVDANNEVVHRAIQSLGSTVFGDPYDYLWASDAHIGSCPQLLWVVVKPPNSVASSPAHVLFFNHDGYIGTATAKATGYTRVPSSADRTVDVEYHWPSGCCDIGSATITFTLGADGRTITHSPEIPKEVVTY</sequence>
<dbReference type="EMBL" id="QZFU01000019">
    <property type="protein sequence ID" value="RJO74999.1"/>
    <property type="molecule type" value="Genomic_DNA"/>
</dbReference>
<protein>
    <submittedName>
        <fullName evidence="7">LppP/LprE family lipoprotein</fullName>
    </submittedName>
</protein>
<evidence type="ECO:0000256" key="5">
    <source>
        <dbReference type="ARBA" id="ARBA00023288"/>
    </source>
</evidence>
<dbReference type="Proteomes" id="UP000266677">
    <property type="component" value="Unassembled WGS sequence"/>
</dbReference>
<organism evidence="7 8">
    <name type="scientific">Nocardia panacis</name>
    <dbReference type="NCBI Taxonomy" id="2340916"/>
    <lineage>
        <taxon>Bacteria</taxon>
        <taxon>Bacillati</taxon>
        <taxon>Actinomycetota</taxon>
        <taxon>Actinomycetes</taxon>
        <taxon>Mycobacteriales</taxon>
        <taxon>Nocardiaceae</taxon>
        <taxon>Nocardia</taxon>
    </lineage>
</organism>
<dbReference type="PROSITE" id="PS51257">
    <property type="entry name" value="PROKAR_LIPOPROTEIN"/>
    <property type="match status" value="1"/>
</dbReference>
<comment type="caution">
    <text evidence="7">The sequence shown here is derived from an EMBL/GenBank/DDBJ whole genome shotgun (WGS) entry which is preliminary data.</text>
</comment>
<evidence type="ECO:0000256" key="6">
    <source>
        <dbReference type="SAM" id="MobiDB-lite"/>
    </source>
</evidence>
<feature type="region of interest" description="Disordered" evidence="6">
    <location>
        <begin position="39"/>
        <end position="66"/>
    </location>
</feature>
<evidence type="ECO:0000256" key="2">
    <source>
        <dbReference type="ARBA" id="ARBA00022729"/>
    </source>
</evidence>
<accession>A0A3A4JWR4</accession>
<evidence type="ECO:0000256" key="1">
    <source>
        <dbReference type="ARBA" id="ARBA00022475"/>
    </source>
</evidence>
<keyword evidence="8" id="KW-1185">Reference proteome</keyword>
<evidence type="ECO:0000313" key="8">
    <source>
        <dbReference type="Proteomes" id="UP000266677"/>
    </source>
</evidence>
<name>A0A3A4JWR4_9NOCA</name>
<dbReference type="Pfam" id="PF14041">
    <property type="entry name" value="Lipoprotein_21"/>
    <property type="match status" value="1"/>
</dbReference>
<keyword evidence="2" id="KW-0732">Signal</keyword>
<keyword evidence="1" id="KW-1003">Cell membrane</keyword>
<evidence type="ECO:0000313" key="7">
    <source>
        <dbReference type="EMBL" id="RJO74999.1"/>
    </source>
</evidence>
<gene>
    <name evidence="7" type="ORF">D5S18_16510</name>
</gene>
<keyword evidence="5 7" id="KW-0449">Lipoprotein</keyword>